<feature type="region of interest" description="Disordered" evidence="1">
    <location>
        <begin position="575"/>
        <end position="633"/>
    </location>
</feature>
<organism evidence="2 3">
    <name type="scientific">Penicillium cinerascens</name>
    <dbReference type="NCBI Taxonomy" id="70096"/>
    <lineage>
        <taxon>Eukaryota</taxon>
        <taxon>Fungi</taxon>
        <taxon>Dikarya</taxon>
        <taxon>Ascomycota</taxon>
        <taxon>Pezizomycotina</taxon>
        <taxon>Eurotiomycetes</taxon>
        <taxon>Eurotiomycetidae</taxon>
        <taxon>Eurotiales</taxon>
        <taxon>Aspergillaceae</taxon>
        <taxon>Penicillium</taxon>
    </lineage>
</organism>
<feature type="region of interest" description="Disordered" evidence="1">
    <location>
        <begin position="729"/>
        <end position="776"/>
    </location>
</feature>
<evidence type="ECO:0000313" key="2">
    <source>
        <dbReference type="EMBL" id="KAJ5198802.1"/>
    </source>
</evidence>
<comment type="caution">
    <text evidence="2">The sequence shown here is derived from an EMBL/GenBank/DDBJ whole genome shotgun (WGS) entry which is preliminary data.</text>
</comment>
<feature type="compositionally biased region" description="Pro residues" evidence="1">
    <location>
        <begin position="751"/>
        <end position="767"/>
    </location>
</feature>
<feature type="compositionally biased region" description="Low complexity" evidence="1">
    <location>
        <begin position="313"/>
        <end position="328"/>
    </location>
</feature>
<feature type="region of interest" description="Disordered" evidence="1">
    <location>
        <begin position="916"/>
        <end position="942"/>
    </location>
</feature>
<keyword evidence="3" id="KW-1185">Reference proteome</keyword>
<feature type="region of interest" description="Disordered" evidence="1">
    <location>
        <begin position="212"/>
        <end position="348"/>
    </location>
</feature>
<feature type="compositionally biased region" description="Low complexity" evidence="1">
    <location>
        <begin position="736"/>
        <end position="750"/>
    </location>
</feature>
<accession>A0A9W9MFP1</accession>
<feature type="compositionally biased region" description="Basic and acidic residues" evidence="1">
    <location>
        <begin position="575"/>
        <end position="611"/>
    </location>
</feature>
<feature type="compositionally biased region" description="Low complexity" evidence="1">
    <location>
        <begin position="26"/>
        <end position="35"/>
    </location>
</feature>
<feature type="region of interest" description="Disordered" evidence="1">
    <location>
        <begin position="1"/>
        <end position="89"/>
    </location>
</feature>
<dbReference type="OrthoDB" id="4369567at2759"/>
<protein>
    <submittedName>
        <fullName evidence="2">Uncharacterized protein</fullName>
    </submittedName>
</protein>
<gene>
    <name evidence="2" type="ORF">N7498_007919</name>
</gene>
<dbReference type="Proteomes" id="UP001150904">
    <property type="component" value="Unassembled WGS sequence"/>
</dbReference>
<feature type="compositionally biased region" description="Polar residues" evidence="1">
    <location>
        <begin position="297"/>
        <end position="309"/>
    </location>
</feature>
<dbReference type="EMBL" id="JAPQKR010000014">
    <property type="protein sequence ID" value="KAJ5198802.1"/>
    <property type="molecule type" value="Genomic_DNA"/>
</dbReference>
<evidence type="ECO:0000256" key="1">
    <source>
        <dbReference type="SAM" id="MobiDB-lite"/>
    </source>
</evidence>
<proteinExistence type="predicted"/>
<reference evidence="2" key="2">
    <citation type="journal article" date="2023" name="IMA Fungus">
        <title>Comparative genomic study of the Penicillium genus elucidates a diverse pangenome and 15 lateral gene transfer events.</title>
        <authorList>
            <person name="Petersen C."/>
            <person name="Sorensen T."/>
            <person name="Nielsen M.R."/>
            <person name="Sondergaard T.E."/>
            <person name="Sorensen J.L."/>
            <person name="Fitzpatrick D.A."/>
            <person name="Frisvad J.C."/>
            <person name="Nielsen K.L."/>
        </authorList>
    </citation>
    <scope>NUCLEOTIDE SEQUENCE</scope>
    <source>
        <strain evidence="2">IBT 15544</strain>
    </source>
</reference>
<name>A0A9W9MFP1_9EURO</name>
<dbReference type="AlphaFoldDB" id="A0A9W9MFP1"/>
<feature type="compositionally biased region" description="Polar residues" evidence="1">
    <location>
        <begin position="612"/>
        <end position="623"/>
    </location>
</feature>
<reference evidence="2" key="1">
    <citation type="submission" date="2022-12" db="EMBL/GenBank/DDBJ databases">
        <authorList>
            <person name="Petersen C."/>
        </authorList>
    </citation>
    <scope>NUCLEOTIDE SEQUENCE</scope>
    <source>
        <strain evidence="2">IBT 15544</strain>
    </source>
</reference>
<dbReference type="GeneID" id="83182282"/>
<feature type="compositionally biased region" description="Polar residues" evidence="1">
    <location>
        <begin position="1"/>
        <end position="16"/>
    </location>
</feature>
<evidence type="ECO:0000313" key="3">
    <source>
        <dbReference type="Proteomes" id="UP001150904"/>
    </source>
</evidence>
<sequence length="942" mass="102936">MSQGHQNEVSEPSQQGRYPEFPGVPTGPAAASTARPAPPGLGAFRPGNDPRGAAQPAPQQGPVQPSTFGPQAVAPPFSHGPIGTYPFPQGMMHHDQFPWGPVATHGHGAVPPYSTTTASVPPYPQHGMPFITAPSYPHGPAYHHGLMKPCCTQYPYQAGPYAQASLPHNQAPQAYNPSFQPYRPNAQTYSQATQSFNIPAQSYNQNPQAINIPSRDIPHTNIGENNQGQLPTGPRFEGFAARENSRNPRNSRNSFPTQPPMVSVTDQGQNIPQAPERPATLSSRPLIPTVEPFQPRSLCTPSNEATQKSEAAPTQTPSQSMTTSGQPTHARMPSATQGAPTEPSERNSIEASHRLIPTVAPFMPTQAQTQMMNTVPEKGATAQVTKKENSQKAPGLSIQDTTVNPLTAPVEHSRQKDTHNASASSGPLNVQQATGMAQVTVESETIQQTPLTPEIQPVHPDKTPPAPANQRVRPAISRFPRPGSMDEQFLREFPLLPAAPEIRPRRVLLPSLMDPDNDELVFGPYLGLVRPLPPFRDPPVPIPTASTGIPGETQAESLMRAARAAAELCREDDILAGRVRTENPEHREKEKQTPEQREADRQHASQREGQHRSTTNPNYTSNEGVPPDPFLPDARIRAENPAYQAWVSIWETVIRNMAGYANGYSNCQKPLLKNNRGLGEFRLPRHRPDWPGRDHPVWGVPTWRQAETWGTGTAHRDFLNNSCAVPFPESIPTNNPPTSRSPLPHTLLPRTPLPRTPPPRTPLPRTPLPWSRGQIPWSDEITPVGVSSRPPTPAPFAEIRDHERSVLYEASAARTRYQSNETSSQLIAPPWHPALRVATTTLRPSSELPISARMGLSGTRTPIVSSRRTPLDLLQAEISDAPTRTASAHSNRSIDSNMPLRSAEHFARAQTLFTEGSRAINESPSPLPPCEDPYDVEHFAMS</sequence>
<feature type="compositionally biased region" description="Low complexity" evidence="1">
    <location>
        <begin position="52"/>
        <end position="65"/>
    </location>
</feature>
<dbReference type="RefSeq" id="XP_058307230.1">
    <property type="nucleotide sequence ID" value="XM_058454981.1"/>
</dbReference>